<sequence length="60" mass="6514">MGMIFGDLNNALSVKCCYSKLVLSSAVFILTLLLSAAFFLQEMPQGKKDDIPSETTALLD</sequence>
<keyword evidence="1" id="KW-0472">Membrane</keyword>
<reference evidence="2 3" key="1">
    <citation type="journal article" date="2014" name="Int. J. Syst. Evol. Microbiol.">
        <title>Sneathiella chungangensis sp. nov., isolated from a marine sand, and emended description of the genus Sneathiella.</title>
        <authorList>
            <person name="Siamphan C."/>
            <person name="Kim H."/>
            <person name="Lee J.S."/>
            <person name="Kim W."/>
        </authorList>
    </citation>
    <scope>NUCLEOTIDE SEQUENCE [LARGE SCALE GENOMIC DNA]</scope>
    <source>
        <strain evidence="2 3">KCTC 32476</strain>
    </source>
</reference>
<dbReference type="AlphaFoldDB" id="A0A845MIR3"/>
<keyword evidence="1" id="KW-0812">Transmembrane</keyword>
<dbReference type="EMBL" id="WTVA01000015">
    <property type="protein sequence ID" value="MZR23651.1"/>
    <property type="molecule type" value="Genomic_DNA"/>
</dbReference>
<accession>A0A845MIR3</accession>
<evidence type="ECO:0000313" key="2">
    <source>
        <dbReference type="EMBL" id="MZR23651.1"/>
    </source>
</evidence>
<feature type="transmembrane region" description="Helical" evidence="1">
    <location>
        <begin position="21"/>
        <end position="40"/>
    </location>
</feature>
<comment type="caution">
    <text evidence="2">The sequence shown here is derived from an EMBL/GenBank/DDBJ whole genome shotgun (WGS) entry which is preliminary data.</text>
</comment>
<name>A0A845MIR3_9PROT</name>
<dbReference type="Proteomes" id="UP000445696">
    <property type="component" value="Unassembled WGS sequence"/>
</dbReference>
<gene>
    <name evidence="2" type="ORF">GQF03_15040</name>
</gene>
<proteinExistence type="predicted"/>
<dbReference type="RefSeq" id="WP_161340099.1">
    <property type="nucleotide sequence ID" value="NZ_JBHSDG010000003.1"/>
</dbReference>
<protein>
    <submittedName>
        <fullName evidence="2">Uncharacterized protein</fullName>
    </submittedName>
</protein>
<keyword evidence="3" id="KW-1185">Reference proteome</keyword>
<keyword evidence="1" id="KW-1133">Transmembrane helix</keyword>
<evidence type="ECO:0000313" key="3">
    <source>
        <dbReference type="Proteomes" id="UP000445696"/>
    </source>
</evidence>
<evidence type="ECO:0000256" key="1">
    <source>
        <dbReference type="SAM" id="Phobius"/>
    </source>
</evidence>
<organism evidence="2 3">
    <name type="scientific">Sneathiella chungangensis</name>
    <dbReference type="NCBI Taxonomy" id="1418234"/>
    <lineage>
        <taxon>Bacteria</taxon>
        <taxon>Pseudomonadati</taxon>
        <taxon>Pseudomonadota</taxon>
        <taxon>Alphaproteobacteria</taxon>
        <taxon>Sneathiellales</taxon>
        <taxon>Sneathiellaceae</taxon>
        <taxon>Sneathiella</taxon>
    </lineage>
</organism>